<evidence type="ECO:0000313" key="2">
    <source>
        <dbReference type="EMBL" id="GAA2490014.1"/>
    </source>
</evidence>
<organism evidence="2 3">
    <name type="scientific">Terrabacter carboxydivorans</name>
    <dbReference type="NCBI Taxonomy" id="619730"/>
    <lineage>
        <taxon>Bacteria</taxon>
        <taxon>Bacillati</taxon>
        <taxon>Actinomycetota</taxon>
        <taxon>Actinomycetes</taxon>
        <taxon>Micrococcales</taxon>
        <taxon>Intrasporangiaceae</taxon>
        <taxon>Terrabacter</taxon>
    </lineage>
</organism>
<feature type="transmembrane region" description="Helical" evidence="1">
    <location>
        <begin position="146"/>
        <end position="166"/>
    </location>
</feature>
<keyword evidence="3" id="KW-1185">Reference proteome</keyword>
<sequence length="167" mass="17230">MAENARDRAARLIARGNPGGLLYGAIITGAVMSATANHAPTTARVVVAAVFVLGIYWLADVYVRAFADQFHHGRSPLPRRLLAAARHESRVLVGGVPAIAVVAVASLLGAGTALAVSLALWLTAVELGAVGYLAARYVGADRRAAVGESLAAALLGLLMVLAKTFLH</sequence>
<dbReference type="RefSeq" id="WP_344255823.1">
    <property type="nucleotide sequence ID" value="NZ_BAAARE010000012.1"/>
</dbReference>
<accession>A0ABP5Z064</accession>
<keyword evidence="1" id="KW-1133">Transmembrane helix</keyword>
<keyword evidence="1" id="KW-0812">Transmembrane</keyword>
<dbReference type="EMBL" id="BAAARE010000012">
    <property type="protein sequence ID" value="GAA2490014.1"/>
    <property type="molecule type" value="Genomic_DNA"/>
</dbReference>
<feature type="transmembrane region" description="Helical" evidence="1">
    <location>
        <begin position="114"/>
        <end position="134"/>
    </location>
</feature>
<evidence type="ECO:0000256" key="1">
    <source>
        <dbReference type="SAM" id="Phobius"/>
    </source>
</evidence>
<proteinExistence type="predicted"/>
<gene>
    <name evidence="2" type="ORF">GCM10009858_30140</name>
</gene>
<reference evidence="3" key="1">
    <citation type="journal article" date="2019" name="Int. J. Syst. Evol. Microbiol.">
        <title>The Global Catalogue of Microorganisms (GCM) 10K type strain sequencing project: providing services to taxonomists for standard genome sequencing and annotation.</title>
        <authorList>
            <consortium name="The Broad Institute Genomics Platform"/>
            <consortium name="The Broad Institute Genome Sequencing Center for Infectious Disease"/>
            <person name="Wu L."/>
            <person name="Ma J."/>
        </authorList>
    </citation>
    <scope>NUCLEOTIDE SEQUENCE [LARGE SCALE GENOMIC DNA]</scope>
    <source>
        <strain evidence="3">JCM 16259</strain>
    </source>
</reference>
<feature type="transmembrane region" description="Helical" evidence="1">
    <location>
        <begin position="21"/>
        <end position="39"/>
    </location>
</feature>
<feature type="transmembrane region" description="Helical" evidence="1">
    <location>
        <begin position="88"/>
        <end position="108"/>
    </location>
</feature>
<evidence type="ECO:0008006" key="4">
    <source>
        <dbReference type="Google" id="ProtNLM"/>
    </source>
</evidence>
<dbReference type="Proteomes" id="UP001500730">
    <property type="component" value="Unassembled WGS sequence"/>
</dbReference>
<keyword evidence="1" id="KW-0472">Membrane</keyword>
<feature type="transmembrane region" description="Helical" evidence="1">
    <location>
        <begin position="45"/>
        <end position="67"/>
    </location>
</feature>
<name>A0ABP5Z064_9MICO</name>
<evidence type="ECO:0000313" key="3">
    <source>
        <dbReference type="Proteomes" id="UP001500730"/>
    </source>
</evidence>
<protein>
    <recommendedName>
        <fullName evidence="4">Integral membrane protein</fullName>
    </recommendedName>
</protein>
<comment type="caution">
    <text evidence="2">The sequence shown here is derived from an EMBL/GenBank/DDBJ whole genome shotgun (WGS) entry which is preliminary data.</text>
</comment>